<dbReference type="PROSITE" id="PS50042">
    <property type="entry name" value="CNMP_BINDING_3"/>
    <property type="match status" value="2"/>
</dbReference>
<keyword evidence="1" id="KW-0406">Ion transport</keyword>
<dbReference type="InterPro" id="IPR000595">
    <property type="entry name" value="cNMP-bd_dom"/>
</dbReference>
<dbReference type="SMART" id="SM00100">
    <property type="entry name" value="cNMP"/>
    <property type="match status" value="2"/>
</dbReference>
<evidence type="ECO:0000313" key="4">
    <source>
        <dbReference type="Proteomes" id="UP001642464"/>
    </source>
</evidence>
<dbReference type="Proteomes" id="UP001642464">
    <property type="component" value="Unassembled WGS sequence"/>
</dbReference>
<keyword evidence="4" id="KW-1185">Reference proteome</keyword>
<reference evidence="3 4" key="1">
    <citation type="submission" date="2024-02" db="EMBL/GenBank/DDBJ databases">
        <authorList>
            <person name="Chen Y."/>
            <person name="Shah S."/>
            <person name="Dougan E. K."/>
            <person name="Thang M."/>
            <person name="Chan C."/>
        </authorList>
    </citation>
    <scope>NUCLEOTIDE SEQUENCE [LARGE SCALE GENOMIC DNA]</scope>
</reference>
<gene>
    <name evidence="3" type="ORF">SCF082_LOCUS15322</name>
</gene>
<dbReference type="InterPro" id="IPR050866">
    <property type="entry name" value="CNG_cation_channel"/>
</dbReference>
<accession>A0ABP0K4N4</accession>
<keyword evidence="1" id="KW-0407">Ion channel</keyword>
<dbReference type="EMBL" id="CAXAMM010009780">
    <property type="protein sequence ID" value="CAK9021380.1"/>
    <property type="molecule type" value="Genomic_DNA"/>
</dbReference>
<dbReference type="InterPro" id="IPR018490">
    <property type="entry name" value="cNMP-bd_dom_sf"/>
</dbReference>
<dbReference type="CDD" id="cd00038">
    <property type="entry name" value="CAP_ED"/>
    <property type="match status" value="2"/>
</dbReference>
<dbReference type="SUPFAM" id="SSF51206">
    <property type="entry name" value="cAMP-binding domain-like"/>
    <property type="match status" value="2"/>
</dbReference>
<organism evidence="3 4">
    <name type="scientific">Durusdinium trenchii</name>
    <dbReference type="NCBI Taxonomy" id="1381693"/>
    <lineage>
        <taxon>Eukaryota</taxon>
        <taxon>Sar</taxon>
        <taxon>Alveolata</taxon>
        <taxon>Dinophyceae</taxon>
        <taxon>Suessiales</taxon>
        <taxon>Symbiodiniaceae</taxon>
        <taxon>Durusdinium</taxon>
    </lineage>
</organism>
<comment type="caution">
    <text evidence="3">The sequence shown here is derived from an EMBL/GenBank/DDBJ whole genome shotgun (WGS) entry which is preliminary data.</text>
</comment>
<keyword evidence="1" id="KW-1071">Ligand-gated ion channel</keyword>
<dbReference type="PANTHER" id="PTHR45638">
    <property type="entry name" value="CYCLIC NUCLEOTIDE-GATED CATION CHANNEL SUBUNIT A"/>
    <property type="match status" value="1"/>
</dbReference>
<evidence type="ECO:0000313" key="3">
    <source>
        <dbReference type="EMBL" id="CAK9021380.1"/>
    </source>
</evidence>
<evidence type="ECO:0000256" key="1">
    <source>
        <dbReference type="ARBA" id="ARBA00023286"/>
    </source>
</evidence>
<dbReference type="Pfam" id="PF00027">
    <property type="entry name" value="cNMP_binding"/>
    <property type="match status" value="2"/>
</dbReference>
<dbReference type="InterPro" id="IPR014710">
    <property type="entry name" value="RmlC-like_jellyroll"/>
</dbReference>
<proteinExistence type="predicted"/>
<dbReference type="PANTHER" id="PTHR45638:SF11">
    <property type="entry name" value="CYCLIC NUCLEOTIDE-GATED CATION CHANNEL SUBUNIT A"/>
    <property type="match status" value="1"/>
</dbReference>
<protein>
    <recommendedName>
        <fullName evidence="2">Cyclic nucleotide-binding domain-containing protein</fullName>
    </recommendedName>
</protein>
<keyword evidence="1" id="KW-0813">Transport</keyword>
<feature type="domain" description="Cyclic nucleotide-binding" evidence="2">
    <location>
        <begin position="43"/>
        <end position="147"/>
    </location>
</feature>
<evidence type="ECO:0000259" key="2">
    <source>
        <dbReference type="PROSITE" id="PS50042"/>
    </source>
</evidence>
<feature type="domain" description="Cyclic nucleotide-binding" evidence="2">
    <location>
        <begin position="220"/>
        <end position="315"/>
    </location>
</feature>
<sequence length="357" mass="40057">MEPELRFKGLPRHDKELLQRWDKSMQNSKTKNDFAALLKKVVLFQEAPESFRQQLCDAVVPAEYSGGLLYRQGDPGEWMCIVLSGHLEKSILRDPSLPEIPIGDVAPGGISGDMGMLGVSKVRSHSCRCVEQSSLLLLSRTAFAHLVEATGGLEEHPLLKQLEKMQNLTGDIEAFCDLPCFAKMERECVRKICEFLEPRRTTRGTHANRSHALRPLVRLYYPGMALMKEGEMGFEMFILHSGKVEVLKGSKVVAELGGGVVLGDVAVLGSDKRRSATVKCLECTLVYVLNGEVVQETLEKFPVTKTVYDHDYIARLLRFELEKAADEVEHLENFYGKCHPMKLDQVSSEIFGRNVDF</sequence>
<dbReference type="Gene3D" id="2.60.120.10">
    <property type="entry name" value="Jelly Rolls"/>
    <property type="match status" value="2"/>
</dbReference>
<name>A0ABP0K4N4_9DINO</name>